<gene>
    <name evidence="2" type="ORF">CCO02nite_16060</name>
</gene>
<reference evidence="2 3" key="1">
    <citation type="submission" date="2019-07" db="EMBL/GenBank/DDBJ databases">
        <title>Whole genome shotgun sequence of Cellulomonas composti NBRC 100758.</title>
        <authorList>
            <person name="Hosoyama A."/>
            <person name="Uohara A."/>
            <person name="Ohji S."/>
            <person name="Ichikawa N."/>
        </authorList>
    </citation>
    <scope>NUCLEOTIDE SEQUENCE [LARGE SCALE GENOMIC DNA]</scope>
    <source>
        <strain evidence="2 3">NBRC 100758</strain>
    </source>
</reference>
<dbReference type="EMBL" id="BJWG01000006">
    <property type="protein sequence ID" value="GEL94948.1"/>
    <property type="molecule type" value="Genomic_DNA"/>
</dbReference>
<name>A0A511JAE7_9CELL</name>
<organism evidence="2 3">
    <name type="scientific">Cellulomonas composti</name>
    <dbReference type="NCBI Taxonomy" id="266130"/>
    <lineage>
        <taxon>Bacteria</taxon>
        <taxon>Bacillati</taxon>
        <taxon>Actinomycetota</taxon>
        <taxon>Actinomycetes</taxon>
        <taxon>Micrococcales</taxon>
        <taxon>Cellulomonadaceae</taxon>
        <taxon>Cellulomonas</taxon>
    </lineage>
</organism>
<accession>A0A511JAE7</accession>
<evidence type="ECO:0000313" key="2">
    <source>
        <dbReference type="EMBL" id="GEL94948.1"/>
    </source>
</evidence>
<evidence type="ECO:0000256" key="1">
    <source>
        <dbReference type="SAM" id="MobiDB-lite"/>
    </source>
</evidence>
<dbReference type="AlphaFoldDB" id="A0A511JAE7"/>
<feature type="region of interest" description="Disordered" evidence="1">
    <location>
        <begin position="131"/>
        <end position="150"/>
    </location>
</feature>
<keyword evidence="3" id="KW-1185">Reference proteome</keyword>
<proteinExistence type="predicted"/>
<evidence type="ECO:0000313" key="3">
    <source>
        <dbReference type="Proteomes" id="UP000321720"/>
    </source>
</evidence>
<sequence>MSTRPPERHAGRDATVRGWSMARTEDERLTVELTGLVLEREAPDELVLLDGTSTEYFDDPQAALAVRSRDEALGFGLELALLTPYVLAIASAVVQVLVEVAKGVLGDAAKKELTPHVVTWVRRVMRRDEPAAGTVPDGAGEGAGEAGPALTAQQARSVHDLAHRRALDLGLDENRAALLADAVVGGLVVAG</sequence>
<comment type="caution">
    <text evidence="2">The sequence shown here is derived from an EMBL/GenBank/DDBJ whole genome shotgun (WGS) entry which is preliminary data.</text>
</comment>
<protein>
    <submittedName>
        <fullName evidence="2">Uncharacterized protein</fullName>
    </submittedName>
</protein>
<dbReference type="Proteomes" id="UP000321720">
    <property type="component" value="Unassembled WGS sequence"/>
</dbReference>